<dbReference type="Pfam" id="PF22744">
    <property type="entry name" value="Toast-rack_PspC-Cterm"/>
    <property type="match status" value="1"/>
</dbReference>
<evidence type="ECO:0000313" key="12">
    <source>
        <dbReference type="EMBL" id="WKN37538.1"/>
    </source>
</evidence>
<dbReference type="InterPro" id="IPR007168">
    <property type="entry name" value="Phageshock_PspC_N"/>
</dbReference>
<evidence type="ECO:0000259" key="10">
    <source>
        <dbReference type="Pfam" id="PF22571"/>
    </source>
</evidence>
<feature type="transmembrane region" description="Helical" evidence="7">
    <location>
        <begin position="371"/>
        <end position="392"/>
    </location>
</feature>
<evidence type="ECO:0000256" key="4">
    <source>
        <dbReference type="ARBA" id="ARBA00022989"/>
    </source>
</evidence>
<feature type="domain" description="PspC-related transmembrane region" evidence="10">
    <location>
        <begin position="294"/>
        <end position="435"/>
    </location>
</feature>
<dbReference type="PANTHER" id="PTHR33885">
    <property type="entry name" value="PHAGE SHOCK PROTEIN C"/>
    <property type="match status" value="1"/>
</dbReference>
<feature type="transmembrane region" description="Helical" evidence="7">
    <location>
        <begin position="404"/>
        <end position="426"/>
    </location>
</feature>
<evidence type="ECO:0000256" key="7">
    <source>
        <dbReference type="SAM" id="Phobius"/>
    </source>
</evidence>
<dbReference type="PANTHER" id="PTHR33885:SF3">
    <property type="entry name" value="PHAGE SHOCK PROTEIN C"/>
    <property type="match status" value="1"/>
</dbReference>
<keyword evidence="5 7" id="KW-0472">Membrane</keyword>
<evidence type="ECO:0000256" key="3">
    <source>
        <dbReference type="ARBA" id="ARBA00022692"/>
    </source>
</evidence>
<dbReference type="Pfam" id="PF10988">
    <property type="entry name" value="DUF2807"/>
    <property type="match status" value="1"/>
</dbReference>
<dbReference type="InterPro" id="IPR052027">
    <property type="entry name" value="PspC"/>
</dbReference>
<feature type="transmembrane region" description="Helical" evidence="7">
    <location>
        <begin position="295"/>
        <end position="318"/>
    </location>
</feature>
<feature type="domain" description="Phage shock protein PspC N-terminal" evidence="8">
    <location>
        <begin position="194"/>
        <end position="251"/>
    </location>
</feature>
<dbReference type="InterPro" id="IPR054321">
    <property type="entry name" value="PspC-rel_TM"/>
</dbReference>
<feature type="region of interest" description="Disordered" evidence="6">
    <location>
        <begin position="586"/>
        <end position="612"/>
    </location>
</feature>
<gene>
    <name evidence="12" type="ORF">K4G66_02290</name>
</gene>
<dbReference type="Gene3D" id="2.160.20.120">
    <property type="match status" value="1"/>
</dbReference>
<organism evidence="12">
    <name type="scientific">Roseihalotalea indica</name>
    <dbReference type="NCBI Taxonomy" id="2867963"/>
    <lineage>
        <taxon>Bacteria</taxon>
        <taxon>Pseudomonadati</taxon>
        <taxon>Bacteroidota</taxon>
        <taxon>Cytophagia</taxon>
        <taxon>Cytophagales</taxon>
        <taxon>Catalimonadaceae</taxon>
        <taxon>Roseihalotalea</taxon>
    </lineage>
</organism>
<dbReference type="GO" id="GO:0005886">
    <property type="term" value="C:plasma membrane"/>
    <property type="evidence" value="ECO:0007669"/>
    <property type="project" value="UniProtKB-SubCell"/>
</dbReference>
<reference evidence="12" key="2">
    <citation type="journal article" date="2024" name="Antonie Van Leeuwenhoek">
        <title>Roseihalotalea indica gen. nov., sp. nov., a halophilic Bacteroidetes from mesopelagic Southwest Indian Ocean with higher carbohydrate metabolic potential.</title>
        <authorList>
            <person name="Chen B."/>
            <person name="Zhang M."/>
            <person name="Lin D."/>
            <person name="Ye J."/>
            <person name="Tang K."/>
        </authorList>
    </citation>
    <scope>NUCLEOTIDE SEQUENCE</scope>
    <source>
        <strain evidence="12">TK19036</strain>
    </source>
</reference>
<feature type="compositionally biased region" description="Acidic residues" evidence="6">
    <location>
        <begin position="596"/>
        <end position="605"/>
    </location>
</feature>
<evidence type="ECO:0000256" key="2">
    <source>
        <dbReference type="ARBA" id="ARBA00022475"/>
    </source>
</evidence>
<reference evidence="12" key="1">
    <citation type="journal article" date="2023" name="Comput. Struct. Biotechnol. J.">
        <title>Discovery of a novel marine Bacteroidetes with a rich repertoire of carbohydrate-active enzymes.</title>
        <authorList>
            <person name="Chen B."/>
            <person name="Liu G."/>
            <person name="Chen Q."/>
            <person name="Wang H."/>
            <person name="Liu L."/>
            <person name="Tang K."/>
        </authorList>
    </citation>
    <scope>NUCLEOTIDE SEQUENCE</scope>
    <source>
        <strain evidence="12">TK19036</strain>
    </source>
</reference>
<accession>A0AA49JE39</accession>
<feature type="domain" description="PspC-related ToastRack" evidence="11">
    <location>
        <begin position="467"/>
        <end position="588"/>
    </location>
</feature>
<keyword evidence="4 7" id="KW-1133">Transmembrane helix</keyword>
<feature type="transmembrane region" description="Helical" evidence="7">
    <location>
        <begin position="149"/>
        <end position="181"/>
    </location>
</feature>
<dbReference type="InterPro" id="IPR021255">
    <property type="entry name" value="DUF2807"/>
</dbReference>
<feature type="domain" description="Phage shock protein PspC N-terminal" evidence="8">
    <location>
        <begin position="118"/>
        <end position="182"/>
    </location>
</feature>
<evidence type="ECO:0000259" key="9">
    <source>
        <dbReference type="Pfam" id="PF10988"/>
    </source>
</evidence>
<evidence type="ECO:0000256" key="1">
    <source>
        <dbReference type="ARBA" id="ARBA00004162"/>
    </source>
</evidence>
<dbReference type="AlphaFoldDB" id="A0AA49JE39"/>
<evidence type="ECO:0000256" key="6">
    <source>
        <dbReference type="SAM" id="MobiDB-lite"/>
    </source>
</evidence>
<dbReference type="Pfam" id="PF04024">
    <property type="entry name" value="PspC"/>
    <property type="match status" value="2"/>
</dbReference>
<dbReference type="InterPro" id="IPR054319">
    <property type="entry name" value="PspC-rel_ToastRack"/>
</dbReference>
<evidence type="ECO:0000256" key="5">
    <source>
        <dbReference type="ARBA" id="ARBA00023136"/>
    </source>
</evidence>
<sequence length="823" mass="90591">MKRNISINISGIIFHVEEDGYQLLRSYLDSITRYFSSYEDNKEITDDIESRIAEIFLKKLGPYKQVITKEDVEAVVATMGSVEDFAAQDYGDEEAFSGAYTQEKADTRTYTEEAEEPRRLYRDTQRKILGGVAAGVAYYFRTDPLWVRLLLIFLVFADAFITFGVLDTITFITYIICWIVVPGRSDLVQSEKIKKLFRNPDEKVLGGVAGGLAAYFGIDPTVIRLLFVLTIFFGGAGLIIYLVLWIITPEAKTLTDKMQMKGEPVTLTNIESSIKKNFSLSETGGESTLLKAVLFPFRLVAVIFSNLGRAIGPFLVFLGDAARVLFGLLLVLIGGSALLALLVSAGVVVGLTTMDPYNIAVNIPMDILRESFSRTGFIFALISLLLPALALVISGISIIARRRLVSAAVVWSAVGVWFISLVGIAATVPPVVMDFREEARFTDTETLSLSGTPLFTLSELPDYDEPKVDLTLEGYNGTTYELQKTFEAHGSTRRRAVENARMITYAVSVQDSVVSFPPMYTFKEGAKFRAQELDMILRIPYNQPFMMDRNLAEILRNTLYRNDLRDSDLPNNTFVFTEEGLKCTTCPERKNQTSTSEEEGEPDASETEKGVAGEETYRLGLQDFESLEIKGPFNVHIRQDDAYLVEAVSGALPMNRMKADVTDHKLVLYYDGSYKGEQSEVYDITISMPELSNVVLTGSASATLEPFSGQTALFDMSGSSRLSAELALDSVQITMSGSTEADLTGKSHALTANISGASQLNASELETTNITIHSEAAANAQVQAADNIDAHIEGASQVRYWGNPNINVNEGGESRILPQEGAS</sequence>
<feature type="transmembrane region" description="Helical" evidence="7">
    <location>
        <begin position="325"/>
        <end position="351"/>
    </location>
</feature>
<protein>
    <submittedName>
        <fullName evidence="12">PspC domain-containing protein</fullName>
    </submittedName>
</protein>
<evidence type="ECO:0000259" key="8">
    <source>
        <dbReference type="Pfam" id="PF04024"/>
    </source>
</evidence>
<dbReference type="Pfam" id="PF22571">
    <property type="entry name" value="LiaI-LiaF-TM_PspC"/>
    <property type="match status" value="1"/>
</dbReference>
<dbReference type="EMBL" id="CP120682">
    <property type="protein sequence ID" value="WKN37538.1"/>
    <property type="molecule type" value="Genomic_DNA"/>
</dbReference>
<name>A0AA49JE39_9BACT</name>
<evidence type="ECO:0000259" key="11">
    <source>
        <dbReference type="Pfam" id="PF22744"/>
    </source>
</evidence>
<keyword evidence="3 7" id="KW-0812">Transmembrane</keyword>
<comment type="subcellular location">
    <subcellularLocation>
        <location evidence="1">Cell membrane</location>
        <topology evidence="1">Single-pass membrane protein</topology>
    </subcellularLocation>
</comment>
<feature type="domain" description="Putative auto-transporter adhesin head GIN" evidence="9">
    <location>
        <begin position="623"/>
        <end position="804"/>
    </location>
</feature>
<keyword evidence="2" id="KW-1003">Cell membrane</keyword>
<feature type="transmembrane region" description="Helical" evidence="7">
    <location>
        <begin position="225"/>
        <end position="247"/>
    </location>
</feature>
<proteinExistence type="predicted"/>